<dbReference type="Proteomes" id="UP001164250">
    <property type="component" value="Chromosome 15"/>
</dbReference>
<gene>
    <name evidence="1" type="ORF">Patl1_35180</name>
</gene>
<reference evidence="2" key="1">
    <citation type="journal article" date="2023" name="G3 (Bethesda)">
        <title>Genome assembly and association tests identify interacting loci associated with vigor, precocity, and sex in interspecific pistachio rootstocks.</title>
        <authorList>
            <person name="Palmer W."/>
            <person name="Jacygrad E."/>
            <person name="Sagayaradj S."/>
            <person name="Cavanaugh K."/>
            <person name="Han R."/>
            <person name="Bertier L."/>
            <person name="Beede B."/>
            <person name="Kafkas S."/>
            <person name="Golino D."/>
            <person name="Preece J."/>
            <person name="Michelmore R."/>
        </authorList>
    </citation>
    <scope>NUCLEOTIDE SEQUENCE [LARGE SCALE GENOMIC DNA]</scope>
</reference>
<evidence type="ECO:0000313" key="1">
    <source>
        <dbReference type="EMBL" id="KAJ0074857.1"/>
    </source>
</evidence>
<accession>A0ACC0ZNV2</accession>
<proteinExistence type="predicted"/>
<organism evidence="1 2">
    <name type="scientific">Pistacia atlantica</name>
    <dbReference type="NCBI Taxonomy" id="434234"/>
    <lineage>
        <taxon>Eukaryota</taxon>
        <taxon>Viridiplantae</taxon>
        <taxon>Streptophyta</taxon>
        <taxon>Embryophyta</taxon>
        <taxon>Tracheophyta</taxon>
        <taxon>Spermatophyta</taxon>
        <taxon>Magnoliopsida</taxon>
        <taxon>eudicotyledons</taxon>
        <taxon>Gunneridae</taxon>
        <taxon>Pentapetalae</taxon>
        <taxon>rosids</taxon>
        <taxon>malvids</taxon>
        <taxon>Sapindales</taxon>
        <taxon>Anacardiaceae</taxon>
        <taxon>Pistacia</taxon>
    </lineage>
</organism>
<protein>
    <submittedName>
        <fullName evidence="1">Uncharacterized protein</fullName>
    </submittedName>
</protein>
<evidence type="ECO:0000313" key="2">
    <source>
        <dbReference type="Proteomes" id="UP001164250"/>
    </source>
</evidence>
<comment type="caution">
    <text evidence="1">The sequence shown here is derived from an EMBL/GenBank/DDBJ whole genome shotgun (WGS) entry which is preliminary data.</text>
</comment>
<dbReference type="EMBL" id="CM047910">
    <property type="protein sequence ID" value="KAJ0074857.1"/>
    <property type="molecule type" value="Genomic_DNA"/>
</dbReference>
<sequence>MATESPMRMVESGGARNWPSSKDSVMCGSQLKNMAAEELGLLLKGHRFHGDQTDMIPNRSGSAPPSMEGSFAAIGNLLAKQNSGLNLGLRDDLGHFESEEQLRSDPAYFAYYCSNVNLNPRLPPPLMSRENRRLVHHIGVSGNNWRSTALDDKGNGTLHLSRSSLSTHKEESEDDRSPRQASDNWAENIPAFMSGQKTALVGRHKSLVDLIQEDFPRTPSPVYNQSRSSSHATTDEPTDHDVHVVTLDVSAINLSEVPGSSGSADVCVDISTLDSHDIALISKNDPLATSFSSSTGPDGAGSSQNSQIDDTNTKTAGLEDDVSVIVAPHSDRIRKKQEEQQYHGRIMLQQYPSAQQGTPYQVHGQTASPGMNHIQSGMEKHSHGHAKFSSIEVQPSMHSAGLTTPFYATAGTYMPSGNPFYPNFQPSGVYAPHYNVAGYALNSAFLPPFVAGYPTHGPVPMPFDATSGPSFNIQTTGISTAESIPHMGDLQHQKFYGQHGMMLQPSFVNPLQMQYFQHPFGDAYSASVQHVRLPSSNGSGAQVDSSIQKEPPSAAYMGDQKLLSPPNGSLGIPNPRKLGTSVGGYYGGPPGMGVMAQFPVSPISSPVLPSSPVGGTTHPGRRNDLRYPQGSHRNTGIYPGWQGQRGVNIFDDPKRHSFLEELKSSNAQKFELSDIAGRIVEFRHVDQHGSRFIQQKLEHCSVEDKVSVFKEVLPHASKLMTDVFGNYVIQKFFEHGSPEQRKELADKLVGQMLPLSLQMYGCRVIQKALEVIELDQKTRLVLELDGHVMRCVRDQNGNHVIQKCIECVPTERIGFIISAFRGQVAMLSTHPYGCRVIQRVLEHCSDEQQGQCIVDEILESAYVLAQDQYGNYVTQHVLERGKSNERSQIISKVAGKIVQLSQHKYASNVVEKCLEYGDAAERELLIEEIIGQSEENDNLLIMMKDQFANYVVQKILEKCSDKQRVALINQIKVHCQALKKYTYGKHIVARFEQLYGEGLHAFDITIYITSNVDTACFIVDIYRRKPSLRNFGWIEWDSTFIGNSGGFAGRSMPL</sequence>
<keyword evidence="2" id="KW-1185">Reference proteome</keyword>
<name>A0ACC0ZNV2_9ROSI</name>